<organism evidence="4 5">
    <name type="scientific">Oceanobacillus oncorhynchi</name>
    <dbReference type="NCBI Taxonomy" id="545501"/>
    <lineage>
        <taxon>Bacteria</taxon>
        <taxon>Bacillati</taxon>
        <taxon>Bacillota</taxon>
        <taxon>Bacilli</taxon>
        <taxon>Bacillales</taxon>
        <taxon>Bacillaceae</taxon>
        <taxon>Oceanobacillus</taxon>
    </lineage>
</organism>
<reference evidence="4 5" key="1">
    <citation type="submission" date="2014-11" db="EMBL/GenBank/DDBJ databases">
        <authorList>
            <person name="Urmite Genomes Urmite Genomes"/>
        </authorList>
    </citation>
    <scope>NUCLEOTIDE SEQUENCE [LARGE SCALE GENOMIC DNA]</scope>
    <source>
        <strain evidence="4 5">Oc5</strain>
    </source>
</reference>
<dbReference type="Gene3D" id="3.10.310.50">
    <property type="match status" value="1"/>
</dbReference>
<gene>
    <name evidence="4" type="ORF">BN997_01289</name>
</gene>
<dbReference type="AlphaFoldDB" id="A0A0A1MPA0"/>
<evidence type="ECO:0000256" key="2">
    <source>
        <dbReference type="SAM" id="Phobius"/>
    </source>
</evidence>
<dbReference type="InterPro" id="IPR007621">
    <property type="entry name" value="TPM_dom"/>
</dbReference>
<keyword evidence="2" id="KW-0812">Transmembrane</keyword>
<feature type="transmembrane region" description="Helical" evidence="2">
    <location>
        <begin position="174"/>
        <end position="193"/>
    </location>
</feature>
<protein>
    <recommendedName>
        <fullName evidence="3">TPM domain-containing protein</fullName>
    </recommendedName>
</protein>
<dbReference type="RefSeq" id="WP_042530618.1">
    <property type="nucleotide sequence ID" value="NZ_CDGG01000001.1"/>
</dbReference>
<feature type="region of interest" description="Disordered" evidence="1">
    <location>
        <begin position="228"/>
        <end position="261"/>
    </location>
</feature>
<dbReference type="EMBL" id="CDGG01000001">
    <property type="protein sequence ID" value="CEI81467.1"/>
    <property type="molecule type" value="Genomic_DNA"/>
</dbReference>
<dbReference type="Pfam" id="PF04536">
    <property type="entry name" value="TPM_phosphatase"/>
    <property type="match status" value="1"/>
</dbReference>
<evidence type="ECO:0000259" key="3">
    <source>
        <dbReference type="Pfam" id="PF04536"/>
    </source>
</evidence>
<keyword evidence="2" id="KW-1133">Transmembrane helix</keyword>
<feature type="domain" description="TPM" evidence="3">
    <location>
        <begin position="29"/>
        <end position="156"/>
    </location>
</feature>
<feature type="compositionally biased region" description="Gly residues" evidence="1">
    <location>
        <begin position="236"/>
        <end position="252"/>
    </location>
</feature>
<evidence type="ECO:0000256" key="1">
    <source>
        <dbReference type="SAM" id="MobiDB-lite"/>
    </source>
</evidence>
<dbReference type="STRING" id="545501.BN997_01289"/>
<evidence type="ECO:0000313" key="4">
    <source>
        <dbReference type="EMBL" id="CEI81467.1"/>
    </source>
</evidence>
<dbReference type="OrthoDB" id="9806054at2"/>
<sequence length="261" mass="28976">MKKFLITAGILVLISFLMLPAVSAEKQYIYDDANIFTDNERTDLEQRAAEYSEENEIDILILTKDESDGRDIQKYIDDFYDEQGPGYDGEHGDTVFMGLDFSGPSGERDIAVSGFYKGEEYVGPERAQQLADDLVPDLRNNDYYDASLLYFEKVERYMGVNPSINPDSIFLQTWFQLLAAVIIGAVIVGSMIFNMGGRVTTNASTYLDADNSRIKSKSDRYLRQTVTKTKIQKNNSGGGRGGGSIGRTGGGHSRSSGRAKF</sequence>
<keyword evidence="5" id="KW-1185">Reference proteome</keyword>
<proteinExistence type="predicted"/>
<dbReference type="Proteomes" id="UP000040453">
    <property type="component" value="Unassembled WGS sequence"/>
</dbReference>
<name>A0A0A1MPA0_9BACI</name>
<keyword evidence="2" id="KW-0472">Membrane</keyword>
<evidence type="ECO:0000313" key="5">
    <source>
        <dbReference type="Proteomes" id="UP000040453"/>
    </source>
</evidence>
<accession>A0A0A1MPA0</accession>